<dbReference type="Proteomes" id="UP000243799">
    <property type="component" value="Unassembled WGS sequence"/>
</dbReference>
<dbReference type="OrthoDB" id="9927760at2"/>
<dbReference type="STRING" id="490629.SAMN05216266_101832"/>
<dbReference type="EMBL" id="FOKG01000001">
    <property type="protein sequence ID" value="SFA84964.1"/>
    <property type="molecule type" value="Genomic_DNA"/>
</dbReference>
<dbReference type="RefSeq" id="WP_143101757.1">
    <property type="nucleotide sequence ID" value="NZ_FOKG01000001.1"/>
</dbReference>
<sequence length="121" mass="14011">MERRERDANWHWTENSALNPTTRWQDTPETVDELHLLVKSLAPERIELLRIIADGKPHTMSPEEEIRATFLNRAAEAFGFVPMIEIDGRTCSLVPEIRAPLRKAFEALATQHARRRKLGRD</sequence>
<dbReference type="AlphaFoldDB" id="A0A1I0W8S6"/>
<evidence type="ECO:0000313" key="1">
    <source>
        <dbReference type="EMBL" id="SFA84964.1"/>
    </source>
</evidence>
<proteinExistence type="predicted"/>
<keyword evidence="2" id="KW-1185">Reference proteome</keyword>
<organism evidence="1 2">
    <name type="scientific">Amycolatopsis marina</name>
    <dbReference type="NCBI Taxonomy" id="490629"/>
    <lineage>
        <taxon>Bacteria</taxon>
        <taxon>Bacillati</taxon>
        <taxon>Actinomycetota</taxon>
        <taxon>Actinomycetes</taxon>
        <taxon>Pseudonocardiales</taxon>
        <taxon>Pseudonocardiaceae</taxon>
        <taxon>Amycolatopsis</taxon>
    </lineage>
</organism>
<name>A0A1I0W8S6_9PSEU</name>
<accession>A0A1I0W8S6</accession>
<gene>
    <name evidence="1" type="ORF">SAMN05216266_101832</name>
</gene>
<reference evidence="2" key="1">
    <citation type="submission" date="2016-10" db="EMBL/GenBank/DDBJ databases">
        <authorList>
            <person name="Varghese N."/>
            <person name="Submissions S."/>
        </authorList>
    </citation>
    <scope>NUCLEOTIDE SEQUENCE [LARGE SCALE GENOMIC DNA]</scope>
    <source>
        <strain evidence="2">CGMCC 4.3568</strain>
    </source>
</reference>
<evidence type="ECO:0000313" key="2">
    <source>
        <dbReference type="Proteomes" id="UP000243799"/>
    </source>
</evidence>
<protein>
    <submittedName>
        <fullName evidence="1">Uncharacterized protein</fullName>
    </submittedName>
</protein>